<organism evidence="2 3">
    <name type="scientific">Colletotrichum incanum</name>
    <name type="common">Soybean anthracnose fungus</name>
    <dbReference type="NCBI Taxonomy" id="1573173"/>
    <lineage>
        <taxon>Eukaryota</taxon>
        <taxon>Fungi</taxon>
        <taxon>Dikarya</taxon>
        <taxon>Ascomycota</taxon>
        <taxon>Pezizomycotina</taxon>
        <taxon>Sordariomycetes</taxon>
        <taxon>Hypocreomycetidae</taxon>
        <taxon>Glomerellales</taxon>
        <taxon>Glomerellaceae</taxon>
        <taxon>Colletotrichum</taxon>
        <taxon>Colletotrichum spaethianum species complex</taxon>
    </lineage>
</organism>
<evidence type="ECO:0000313" key="3">
    <source>
        <dbReference type="Proteomes" id="UP000076584"/>
    </source>
</evidence>
<proteinExistence type="predicted"/>
<reference evidence="2 3" key="1">
    <citation type="submission" date="2015-06" db="EMBL/GenBank/DDBJ databases">
        <title>Survival trade-offs in plant roots during colonization by closely related pathogenic and mutualistic fungi.</title>
        <authorList>
            <person name="Hacquard S."/>
            <person name="Kracher B."/>
            <person name="Hiruma K."/>
            <person name="Weinman A."/>
            <person name="Muench P."/>
            <person name="Garrido Oter R."/>
            <person name="Ver Loren van Themaat E."/>
            <person name="Dallerey J.-F."/>
            <person name="Damm U."/>
            <person name="Henrissat B."/>
            <person name="Lespinet O."/>
            <person name="Thon M."/>
            <person name="Kemen E."/>
            <person name="McHardy A.C."/>
            <person name="Schulze-Lefert P."/>
            <person name="O'Connell R.J."/>
        </authorList>
    </citation>
    <scope>NUCLEOTIDE SEQUENCE [LARGE SCALE GENOMIC DNA]</scope>
    <source>
        <strain evidence="2 3">MAFF 238704</strain>
    </source>
</reference>
<dbReference type="Proteomes" id="UP000076584">
    <property type="component" value="Unassembled WGS sequence"/>
</dbReference>
<protein>
    <submittedName>
        <fullName evidence="2">Uncharacterized protein</fullName>
    </submittedName>
</protein>
<sequence length="145" mass="16207">MLFGLVALLSILAGSVIPSPVSLFKRDKAIIGYRRVGKAQADDYKKNGGTLTYDPRLATGGKQLGKDVYTSPRRGAWHVGNADDWWCVIKADAEAVDNLETVWVPSFYLEFDDLWYASEEPLASYIKTVDDGIDPEKAFRLSRIY</sequence>
<dbReference type="EMBL" id="LFIW01001807">
    <property type="protein sequence ID" value="KZL80818.1"/>
    <property type="molecule type" value="Genomic_DNA"/>
</dbReference>
<gene>
    <name evidence="2" type="ORF">CI238_01909</name>
</gene>
<keyword evidence="3" id="KW-1185">Reference proteome</keyword>
<dbReference type="STRING" id="1573173.A0A161W9S1"/>
<evidence type="ECO:0000256" key="1">
    <source>
        <dbReference type="SAM" id="SignalP"/>
    </source>
</evidence>
<keyword evidence="1" id="KW-0732">Signal</keyword>
<dbReference type="Pfam" id="PF19287">
    <property type="entry name" value="DUF5910"/>
    <property type="match status" value="1"/>
</dbReference>
<accession>A0A161W9S1</accession>
<evidence type="ECO:0000313" key="2">
    <source>
        <dbReference type="EMBL" id="KZL80818.1"/>
    </source>
</evidence>
<name>A0A161W9S1_COLIC</name>
<feature type="chain" id="PRO_5007828437" evidence="1">
    <location>
        <begin position="19"/>
        <end position="145"/>
    </location>
</feature>
<feature type="signal peptide" evidence="1">
    <location>
        <begin position="1"/>
        <end position="18"/>
    </location>
</feature>
<dbReference type="InterPro" id="IPR045564">
    <property type="entry name" value="DUF5910"/>
</dbReference>
<comment type="caution">
    <text evidence="2">The sequence shown here is derived from an EMBL/GenBank/DDBJ whole genome shotgun (WGS) entry which is preliminary data.</text>
</comment>
<dbReference type="AlphaFoldDB" id="A0A161W9S1"/>